<reference evidence="2 3" key="1">
    <citation type="submission" date="2013-11" db="EMBL/GenBank/DDBJ databases">
        <title>Genome sequencing of Stegodyphus mimosarum.</title>
        <authorList>
            <person name="Bechsgaard J."/>
        </authorList>
    </citation>
    <scope>NUCLEOTIDE SEQUENCE [LARGE SCALE GENOMIC DNA]</scope>
</reference>
<dbReference type="OrthoDB" id="6435913at2759"/>
<dbReference type="Proteomes" id="UP000054359">
    <property type="component" value="Unassembled WGS sequence"/>
</dbReference>
<feature type="non-terminal residue" evidence="2">
    <location>
        <position position="1"/>
    </location>
</feature>
<feature type="signal peptide" evidence="1">
    <location>
        <begin position="1"/>
        <end position="18"/>
    </location>
</feature>
<proteinExistence type="predicted"/>
<keyword evidence="3" id="KW-1185">Reference proteome</keyword>
<evidence type="ECO:0000256" key="1">
    <source>
        <dbReference type="SAM" id="SignalP"/>
    </source>
</evidence>
<organism evidence="2 3">
    <name type="scientific">Stegodyphus mimosarum</name>
    <name type="common">African social velvet spider</name>
    <dbReference type="NCBI Taxonomy" id="407821"/>
    <lineage>
        <taxon>Eukaryota</taxon>
        <taxon>Metazoa</taxon>
        <taxon>Ecdysozoa</taxon>
        <taxon>Arthropoda</taxon>
        <taxon>Chelicerata</taxon>
        <taxon>Arachnida</taxon>
        <taxon>Araneae</taxon>
        <taxon>Araneomorphae</taxon>
        <taxon>Entelegynae</taxon>
        <taxon>Eresoidea</taxon>
        <taxon>Eresidae</taxon>
        <taxon>Stegodyphus</taxon>
    </lineage>
</organism>
<sequence length="70" mass="8353">KIIIFWNFELVLLNSSLSQHKIIDLQAFCNEYGLWLVGVYQQRNENYFIQVYGYNNLSVNKKMQINLKGH</sequence>
<accession>A0A087UH50</accession>
<dbReference type="AlphaFoldDB" id="A0A087UH50"/>
<keyword evidence="1" id="KW-0732">Signal</keyword>
<gene>
    <name evidence="2" type="ORF">X975_06778</name>
</gene>
<feature type="chain" id="PRO_5001830504" evidence="1">
    <location>
        <begin position="19"/>
        <end position="70"/>
    </location>
</feature>
<dbReference type="EMBL" id="KK119770">
    <property type="protein sequence ID" value="KFM76689.1"/>
    <property type="molecule type" value="Genomic_DNA"/>
</dbReference>
<evidence type="ECO:0000313" key="3">
    <source>
        <dbReference type="Proteomes" id="UP000054359"/>
    </source>
</evidence>
<name>A0A087UH50_STEMI</name>
<protein>
    <submittedName>
        <fullName evidence="2">Uncharacterized protein</fullName>
    </submittedName>
</protein>
<evidence type="ECO:0000313" key="2">
    <source>
        <dbReference type="EMBL" id="KFM76689.1"/>
    </source>
</evidence>
<feature type="non-terminal residue" evidence="2">
    <location>
        <position position="70"/>
    </location>
</feature>